<feature type="domain" description="Gnk2-homologous" evidence="6">
    <location>
        <begin position="144"/>
        <end position="237"/>
    </location>
</feature>
<protein>
    <recommendedName>
        <fullName evidence="6">Gnk2-homologous domain-containing protein</fullName>
    </recommendedName>
</protein>
<dbReference type="Gene3D" id="3.30.430.20">
    <property type="entry name" value="Gnk2 domain, C-X8-C-X2-C motif"/>
    <property type="match status" value="2"/>
</dbReference>
<dbReference type="PANTHER" id="PTHR32411:SF54">
    <property type="entry name" value="CYSTEINE-RICH REPEAT SECRETORY PROTEIN 29-RELATED"/>
    <property type="match status" value="1"/>
</dbReference>
<keyword evidence="2" id="KW-0964">Secreted</keyword>
<comment type="similarity">
    <text evidence="5">Belongs to the cysteine-rich repeat secretory protein family.</text>
</comment>
<evidence type="ECO:0000256" key="5">
    <source>
        <dbReference type="ARBA" id="ARBA00038515"/>
    </source>
</evidence>
<evidence type="ECO:0000256" key="4">
    <source>
        <dbReference type="ARBA" id="ARBA00022737"/>
    </source>
</evidence>
<organism evidence="7 8">
    <name type="scientific">Thlaspi arvense</name>
    <name type="common">Field penny-cress</name>
    <dbReference type="NCBI Taxonomy" id="13288"/>
    <lineage>
        <taxon>Eukaryota</taxon>
        <taxon>Viridiplantae</taxon>
        <taxon>Streptophyta</taxon>
        <taxon>Embryophyta</taxon>
        <taxon>Tracheophyta</taxon>
        <taxon>Spermatophyta</taxon>
        <taxon>Magnoliopsida</taxon>
        <taxon>eudicotyledons</taxon>
        <taxon>Gunneridae</taxon>
        <taxon>Pentapetalae</taxon>
        <taxon>rosids</taxon>
        <taxon>malvids</taxon>
        <taxon>Brassicales</taxon>
        <taxon>Brassicaceae</taxon>
        <taxon>Thlaspideae</taxon>
        <taxon>Thlaspi</taxon>
    </lineage>
</organism>
<dbReference type="PROSITE" id="PS51473">
    <property type="entry name" value="GNK2"/>
    <property type="match status" value="2"/>
</dbReference>
<evidence type="ECO:0000259" key="6">
    <source>
        <dbReference type="PROSITE" id="PS51473"/>
    </source>
</evidence>
<evidence type="ECO:0000313" key="7">
    <source>
        <dbReference type="EMBL" id="CAH2053060.1"/>
    </source>
</evidence>
<dbReference type="EMBL" id="OU466859">
    <property type="protein sequence ID" value="CAH2053060.1"/>
    <property type="molecule type" value="Genomic_DNA"/>
</dbReference>
<proteinExistence type="inferred from homology"/>
<dbReference type="Proteomes" id="UP000836841">
    <property type="component" value="Chromosome 3"/>
</dbReference>
<dbReference type="CDD" id="cd23509">
    <property type="entry name" value="Gnk2-like"/>
    <property type="match status" value="2"/>
</dbReference>
<dbReference type="InterPro" id="IPR038408">
    <property type="entry name" value="GNK2_sf"/>
</dbReference>
<feature type="domain" description="Gnk2-homologous" evidence="6">
    <location>
        <begin position="36"/>
        <end position="138"/>
    </location>
</feature>
<dbReference type="PANTHER" id="PTHR32411">
    <property type="entry name" value="CYSTEINE-RICH REPEAT SECRETORY PROTEIN 38-RELATED"/>
    <property type="match status" value="1"/>
</dbReference>
<dbReference type="AlphaFoldDB" id="A0AAU9RYM5"/>
<evidence type="ECO:0000256" key="1">
    <source>
        <dbReference type="ARBA" id="ARBA00004613"/>
    </source>
</evidence>
<keyword evidence="3" id="KW-0732">Signal</keyword>
<reference evidence="7 8" key="1">
    <citation type="submission" date="2022-03" db="EMBL/GenBank/DDBJ databases">
        <authorList>
            <person name="Nunn A."/>
            <person name="Chopra R."/>
            <person name="Nunn A."/>
            <person name="Contreras Garrido A."/>
        </authorList>
    </citation>
    <scope>NUCLEOTIDE SEQUENCE [LARGE SCALE GENOMIC DNA]</scope>
</reference>
<evidence type="ECO:0000256" key="2">
    <source>
        <dbReference type="ARBA" id="ARBA00022525"/>
    </source>
</evidence>
<accession>A0AAU9RYM5</accession>
<dbReference type="GO" id="GO:0005576">
    <property type="term" value="C:extracellular region"/>
    <property type="evidence" value="ECO:0007669"/>
    <property type="project" value="UniProtKB-SubCell"/>
</dbReference>
<dbReference type="InterPro" id="IPR002902">
    <property type="entry name" value="GNK2"/>
</dbReference>
<evidence type="ECO:0000256" key="3">
    <source>
        <dbReference type="ARBA" id="ARBA00022729"/>
    </source>
</evidence>
<keyword evidence="8" id="KW-1185">Reference proteome</keyword>
<evidence type="ECO:0000313" key="8">
    <source>
        <dbReference type="Proteomes" id="UP000836841"/>
    </source>
</evidence>
<gene>
    <name evidence="7" type="ORF">TAV2_LOCUS10515</name>
</gene>
<comment type="subcellular location">
    <subcellularLocation>
        <location evidence="1">Secreted</location>
    </subcellularLocation>
</comment>
<dbReference type="Pfam" id="PF01657">
    <property type="entry name" value="Stress-antifung"/>
    <property type="match status" value="2"/>
</dbReference>
<name>A0AAU9RYM5_THLAR</name>
<keyword evidence="4" id="KW-0677">Repeat</keyword>
<sequence length="237" mass="26450">MYSVSKHLISVPILAVVAIQLLFIRSVLSLNQTNAYLHHICINSQGTYNPGSPYEESLNRVVRSISNGKLRSGFRHVSNGDPPNTIFVKLQCRGDSYLSKCHSCLSTAFSGFGRKCPRNKGGIIWYDNCVLEVSSINTLAKIDYQNYFYMYNAKDVSGNIESFNKNTKALLYNLKEKANSKETNAGRDNTVYAAGEKMLGAMKLYAMVQCTQDLSPEECNVCLNWILLKLPECCSGK</sequence>
<dbReference type="InterPro" id="IPR050581">
    <property type="entry name" value="CRR_secretory_protein"/>
</dbReference>